<dbReference type="InterPro" id="IPR003615">
    <property type="entry name" value="HNH_nuc"/>
</dbReference>
<dbReference type="SMART" id="SM00507">
    <property type="entry name" value="HNHc"/>
    <property type="match status" value="1"/>
</dbReference>
<reference evidence="3" key="1">
    <citation type="submission" date="2022-08" db="EMBL/GenBank/DDBJ databases">
        <title>Genome analysis of Corynebacteriales strain.</title>
        <authorList>
            <person name="Lee S.D."/>
        </authorList>
    </citation>
    <scope>NUCLEOTIDE SEQUENCE</scope>
    <source>
        <strain evidence="3">D3-21</strain>
    </source>
</reference>
<organism evidence="3 4">
    <name type="scientific">Speluncibacter jeojiensis</name>
    <dbReference type="NCBI Taxonomy" id="2710754"/>
    <lineage>
        <taxon>Bacteria</taxon>
        <taxon>Bacillati</taxon>
        <taxon>Actinomycetota</taxon>
        <taxon>Actinomycetes</taxon>
        <taxon>Mycobacteriales</taxon>
        <taxon>Speluncibacteraceae</taxon>
        <taxon>Speluncibacter</taxon>
    </lineage>
</organism>
<protein>
    <submittedName>
        <fullName evidence="3">HNH endonuclease</fullName>
    </submittedName>
</protein>
<comment type="caution">
    <text evidence="3">The sequence shown here is derived from an EMBL/GenBank/DDBJ whole genome shotgun (WGS) entry which is preliminary data.</text>
</comment>
<dbReference type="Pfam" id="PF01844">
    <property type="entry name" value="HNH"/>
    <property type="match status" value="1"/>
</dbReference>
<dbReference type="RefSeq" id="WP_332519665.1">
    <property type="nucleotide sequence ID" value="NZ_JANRHA010000004.1"/>
</dbReference>
<comment type="similarity">
    <text evidence="1">Belongs to the Rv1128c/1148c/1588c/1702c/1945/3466 family.</text>
</comment>
<proteinExistence type="inferred from homology"/>
<sequence length="433" mass="46680">MGTGEIDTALDRALLEAEPWQLTEGQLIEGVPELTRRIHELEAARVRLVGEIDQRGAAPDRAHPSLKNWLAANPIGLLSPGDATRIVNLARALHAEPEVAAAYDCGALRAELAVAIASFCQDPPKGMPEDLLPAYRKVLIENTSHGACGITQLRSAITKLRDHYAQTPPAEDVERNEFYASTTLNGRVVIKGDVDAETGEMLLSVLSTLSAPVPGPDGEPDPRPAARRRADGFAEMVRRCCDTGVGPVEGGEKPHVTVTVNLKDLHHCDGDGGADDSADGAGNVYARMFGDGTGPSMPWLGGLTRSATRRLACDCIITPVIINQDGVPLELGRRHRLVTPGLRKALHVRDRCCAFPGCGRPAAWTDAHHIVHWADGGPTDLANTVLLCRYHHRLIHHSDWDVVMGPDGFPWFLPPRSRDPDRLPVAAYGRAAA</sequence>
<evidence type="ECO:0000259" key="2">
    <source>
        <dbReference type="SMART" id="SM00507"/>
    </source>
</evidence>
<gene>
    <name evidence="3" type="ORF">NVS88_08670</name>
</gene>
<dbReference type="CDD" id="cd00085">
    <property type="entry name" value="HNHc"/>
    <property type="match status" value="1"/>
</dbReference>
<keyword evidence="3" id="KW-0378">Hydrolase</keyword>
<dbReference type="Pfam" id="PF02720">
    <property type="entry name" value="DUF222"/>
    <property type="match status" value="1"/>
</dbReference>
<dbReference type="GO" id="GO:0008270">
    <property type="term" value="F:zinc ion binding"/>
    <property type="evidence" value="ECO:0007669"/>
    <property type="project" value="InterPro"/>
</dbReference>
<evidence type="ECO:0000313" key="3">
    <source>
        <dbReference type="EMBL" id="MDG3014629.1"/>
    </source>
</evidence>
<dbReference type="InterPro" id="IPR003870">
    <property type="entry name" value="DUF222"/>
</dbReference>
<evidence type="ECO:0000313" key="4">
    <source>
        <dbReference type="Proteomes" id="UP001152755"/>
    </source>
</evidence>
<keyword evidence="4" id="KW-1185">Reference proteome</keyword>
<dbReference type="EMBL" id="JANRHA010000004">
    <property type="protein sequence ID" value="MDG3014629.1"/>
    <property type="molecule type" value="Genomic_DNA"/>
</dbReference>
<dbReference type="GO" id="GO:0003676">
    <property type="term" value="F:nucleic acid binding"/>
    <property type="evidence" value="ECO:0007669"/>
    <property type="project" value="InterPro"/>
</dbReference>
<name>A0A9X4RDE1_9ACTN</name>
<accession>A0A9X4RDE1</accession>
<dbReference type="Gene3D" id="1.10.30.50">
    <property type="match status" value="1"/>
</dbReference>
<dbReference type="Proteomes" id="UP001152755">
    <property type="component" value="Unassembled WGS sequence"/>
</dbReference>
<keyword evidence="3" id="KW-0540">Nuclease</keyword>
<feature type="domain" description="HNH nuclease" evidence="2">
    <location>
        <begin position="341"/>
        <end position="393"/>
    </location>
</feature>
<dbReference type="GO" id="GO:0004519">
    <property type="term" value="F:endonuclease activity"/>
    <property type="evidence" value="ECO:0007669"/>
    <property type="project" value="UniProtKB-KW"/>
</dbReference>
<keyword evidence="3" id="KW-0255">Endonuclease</keyword>
<evidence type="ECO:0000256" key="1">
    <source>
        <dbReference type="ARBA" id="ARBA00023450"/>
    </source>
</evidence>
<dbReference type="InterPro" id="IPR002711">
    <property type="entry name" value="HNH"/>
</dbReference>
<dbReference type="AlphaFoldDB" id="A0A9X4RDE1"/>